<feature type="domain" description="Bacterial bifunctional deaminase-reductase C-terminal" evidence="1">
    <location>
        <begin position="3"/>
        <end position="167"/>
    </location>
</feature>
<evidence type="ECO:0000313" key="3">
    <source>
        <dbReference type="Proteomes" id="UP000185557"/>
    </source>
</evidence>
<dbReference type="AlphaFoldDB" id="A0A1U7JAI3"/>
<dbReference type="Proteomes" id="UP000185557">
    <property type="component" value="Unassembled WGS sequence"/>
</dbReference>
<dbReference type="InterPro" id="IPR050765">
    <property type="entry name" value="Riboflavin_Biosynth_HTPR"/>
</dbReference>
<dbReference type="GO" id="GO:0008703">
    <property type="term" value="F:5-amino-6-(5-phosphoribosylamino)uracil reductase activity"/>
    <property type="evidence" value="ECO:0007669"/>
    <property type="project" value="InterPro"/>
</dbReference>
<dbReference type="OrthoDB" id="195113at2"/>
<comment type="caution">
    <text evidence="2">The sequence shown here is derived from an EMBL/GenBank/DDBJ whole genome shotgun (WGS) entry which is preliminary data.</text>
</comment>
<keyword evidence="3" id="KW-1185">Reference proteome</keyword>
<organism evidence="2 3">
    <name type="scientific">Phormidium tenue NIES-30</name>
    <dbReference type="NCBI Taxonomy" id="549789"/>
    <lineage>
        <taxon>Bacteria</taxon>
        <taxon>Bacillati</taxon>
        <taxon>Cyanobacteriota</taxon>
        <taxon>Cyanophyceae</taxon>
        <taxon>Oscillatoriophycideae</taxon>
        <taxon>Oscillatoriales</taxon>
        <taxon>Oscillatoriaceae</taxon>
        <taxon>Phormidium</taxon>
    </lineage>
</organism>
<dbReference type="GO" id="GO:0009231">
    <property type="term" value="P:riboflavin biosynthetic process"/>
    <property type="evidence" value="ECO:0007669"/>
    <property type="project" value="InterPro"/>
</dbReference>
<dbReference type="PANTHER" id="PTHR38011">
    <property type="entry name" value="DIHYDROFOLATE REDUCTASE FAMILY PROTEIN (AFU_ORTHOLOGUE AFUA_8G06820)"/>
    <property type="match status" value="1"/>
</dbReference>
<dbReference type="Gene3D" id="3.40.430.10">
    <property type="entry name" value="Dihydrofolate Reductase, subunit A"/>
    <property type="match status" value="1"/>
</dbReference>
<dbReference type="PANTHER" id="PTHR38011:SF11">
    <property type="entry name" value="2,5-DIAMINO-6-RIBOSYLAMINO-4(3H)-PYRIMIDINONE 5'-PHOSPHATE REDUCTASE"/>
    <property type="match status" value="1"/>
</dbReference>
<dbReference type="InterPro" id="IPR002734">
    <property type="entry name" value="RibDG_C"/>
</dbReference>
<accession>A0A1U7JAI3</accession>
<dbReference type="EMBL" id="MRCG01000001">
    <property type="protein sequence ID" value="OKH50736.1"/>
    <property type="molecule type" value="Genomic_DNA"/>
</dbReference>
<evidence type="ECO:0000259" key="1">
    <source>
        <dbReference type="Pfam" id="PF01872"/>
    </source>
</evidence>
<dbReference type="RefSeq" id="WP_073606551.1">
    <property type="nucleotide sequence ID" value="NZ_MRCG01000001.1"/>
</dbReference>
<protein>
    <submittedName>
        <fullName evidence="2">Deaminase</fullName>
    </submittedName>
</protein>
<dbReference type="STRING" id="549789.NIES30_01170"/>
<dbReference type="InterPro" id="IPR024072">
    <property type="entry name" value="DHFR-like_dom_sf"/>
</dbReference>
<evidence type="ECO:0000313" key="2">
    <source>
        <dbReference type="EMBL" id="OKH50736.1"/>
    </source>
</evidence>
<dbReference type="SUPFAM" id="SSF53597">
    <property type="entry name" value="Dihydrofolate reductase-like"/>
    <property type="match status" value="1"/>
</dbReference>
<reference evidence="2 3" key="1">
    <citation type="submission" date="2016-11" db="EMBL/GenBank/DDBJ databases">
        <title>Draft Genome Sequences of Nine Cyanobacterial Strains from Diverse Habitats.</title>
        <authorList>
            <person name="Zhu T."/>
            <person name="Hou S."/>
            <person name="Lu X."/>
            <person name="Hess W.R."/>
        </authorList>
    </citation>
    <scope>NUCLEOTIDE SEQUENCE [LARGE SCALE GENOMIC DNA]</scope>
    <source>
        <strain evidence="2 3">NIES-30</strain>
    </source>
</reference>
<dbReference type="Pfam" id="PF01872">
    <property type="entry name" value="RibD_C"/>
    <property type="match status" value="1"/>
</dbReference>
<proteinExistence type="predicted"/>
<name>A0A1U7JAI3_9CYAN</name>
<gene>
    <name evidence="2" type="ORF">NIES30_01170</name>
</gene>
<sequence length="174" mass="19190">MRKLKYHVATSADGFIAREDGSFDCFPMEGEHVADYLKSLQSYGAVLMGRNTYEVGLKVGVTDPYPHLKSYVFSRTMKESPDERVEVVGEDAVHVVRRLKAETGKDIYLCGGAALATALFKECLIDEVILKVNPLLLGSGIPLMADIGKNVDLELIDSKVYDSGVVLLSYRVKK</sequence>